<dbReference type="EMBL" id="KV423915">
    <property type="protein sequence ID" value="KZT62704.1"/>
    <property type="molecule type" value="Genomic_DNA"/>
</dbReference>
<dbReference type="CDD" id="cd02947">
    <property type="entry name" value="TRX_family"/>
    <property type="match status" value="1"/>
</dbReference>
<feature type="site" description="Deprotonates C-terminal active site Cys" evidence="4">
    <location>
        <position position="24"/>
    </location>
</feature>
<gene>
    <name evidence="7" type="ORF">CALCODRAFT_141157</name>
</gene>
<reference evidence="7 8" key="1">
    <citation type="journal article" date="2016" name="Mol. Biol. Evol.">
        <title>Comparative Genomics of Early-Diverging Mushroom-Forming Fungi Provides Insights into the Origins of Lignocellulose Decay Capabilities.</title>
        <authorList>
            <person name="Nagy L.G."/>
            <person name="Riley R."/>
            <person name="Tritt A."/>
            <person name="Adam C."/>
            <person name="Daum C."/>
            <person name="Floudas D."/>
            <person name="Sun H."/>
            <person name="Yadav J.S."/>
            <person name="Pangilinan J."/>
            <person name="Larsson K.H."/>
            <person name="Matsuura K."/>
            <person name="Barry K."/>
            <person name="Labutti K."/>
            <person name="Kuo R."/>
            <person name="Ohm R.A."/>
            <person name="Bhattacharya S.S."/>
            <person name="Shirouzu T."/>
            <person name="Yoshinaga Y."/>
            <person name="Martin F.M."/>
            <person name="Grigoriev I.V."/>
            <person name="Hibbett D.S."/>
        </authorList>
    </citation>
    <scope>NUCLEOTIDE SEQUENCE [LARGE SCALE GENOMIC DNA]</scope>
    <source>
        <strain evidence="7 8">HHB12733</strain>
    </source>
</reference>
<dbReference type="InterPro" id="IPR013766">
    <property type="entry name" value="Thioredoxin_domain"/>
</dbReference>
<feature type="site" description="Contributes to redox potential value" evidence="4">
    <location>
        <position position="32"/>
    </location>
</feature>
<dbReference type="InterPro" id="IPR005746">
    <property type="entry name" value="Thioredoxin"/>
</dbReference>
<dbReference type="PIRSF" id="PIRSF000077">
    <property type="entry name" value="Thioredoxin"/>
    <property type="match status" value="1"/>
</dbReference>
<feature type="domain" description="Thioredoxin" evidence="6">
    <location>
        <begin position="1"/>
        <end position="103"/>
    </location>
</feature>
<dbReference type="PROSITE" id="PS00194">
    <property type="entry name" value="THIOREDOXIN_1"/>
    <property type="match status" value="1"/>
</dbReference>
<evidence type="ECO:0000256" key="3">
    <source>
        <dbReference type="PIRNR" id="PIRNR000077"/>
    </source>
</evidence>
<feature type="disulfide bond" description="Redox-active" evidence="5">
    <location>
        <begin position="30"/>
        <end position="33"/>
    </location>
</feature>
<dbReference type="Pfam" id="PF00085">
    <property type="entry name" value="Thioredoxin"/>
    <property type="match status" value="1"/>
</dbReference>
<comment type="similarity">
    <text evidence="3">Belongs to the thioredoxin family.</text>
</comment>
<dbReference type="SUPFAM" id="SSF52833">
    <property type="entry name" value="Thioredoxin-like"/>
    <property type="match status" value="1"/>
</dbReference>
<evidence type="ECO:0000313" key="7">
    <source>
        <dbReference type="EMBL" id="KZT62704.1"/>
    </source>
</evidence>
<dbReference type="STRING" id="1353952.A0A165K5C6"/>
<dbReference type="InParanoid" id="A0A165K5C6"/>
<dbReference type="PROSITE" id="PS51352">
    <property type="entry name" value="THIOREDOXIN_2"/>
    <property type="match status" value="1"/>
</dbReference>
<keyword evidence="8" id="KW-1185">Reference proteome</keyword>
<keyword evidence="5" id="KW-0676">Redox-active center</keyword>
<dbReference type="PRINTS" id="PR00421">
    <property type="entry name" value="THIOREDOXIN"/>
</dbReference>
<evidence type="ECO:0000313" key="8">
    <source>
        <dbReference type="Proteomes" id="UP000076842"/>
    </source>
</evidence>
<evidence type="ECO:0000256" key="2">
    <source>
        <dbReference type="ARBA" id="ARBA00023157"/>
    </source>
</evidence>
<dbReference type="NCBIfam" id="TIGR01068">
    <property type="entry name" value="thioredoxin"/>
    <property type="match status" value="1"/>
</dbReference>
<dbReference type="FunFam" id="3.40.30.10:FF:000245">
    <property type="entry name" value="Thioredoxin"/>
    <property type="match status" value="1"/>
</dbReference>
<sequence length="103" mass="11869">MVKPIESYEEFKTLLNSNRTFVVDYWATWCGPCRRISPIFEELSHKFTDLEFYKVDVDEQEEISKESGITAMPTFILFKNGQKIDYVRGANPPALEALVSKAV</sequence>
<evidence type="ECO:0000256" key="4">
    <source>
        <dbReference type="PIRSR" id="PIRSR000077-1"/>
    </source>
</evidence>
<dbReference type="PANTHER" id="PTHR46115">
    <property type="entry name" value="THIOREDOXIN-LIKE PROTEIN 1"/>
    <property type="match status" value="1"/>
</dbReference>
<dbReference type="FunCoup" id="A0A165K5C6">
    <property type="interactions" value="235"/>
</dbReference>
<evidence type="ECO:0000256" key="5">
    <source>
        <dbReference type="PIRSR" id="PIRSR000077-4"/>
    </source>
</evidence>
<feature type="site" description="Contributes to redox potential value" evidence="4">
    <location>
        <position position="31"/>
    </location>
</feature>
<dbReference type="GO" id="GO:0015035">
    <property type="term" value="F:protein-disulfide reductase activity"/>
    <property type="evidence" value="ECO:0007669"/>
    <property type="project" value="InterPro"/>
</dbReference>
<organism evidence="7 8">
    <name type="scientific">Calocera cornea HHB12733</name>
    <dbReference type="NCBI Taxonomy" id="1353952"/>
    <lineage>
        <taxon>Eukaryota</taxon>
        <taxon>Fungi</taxon>
        <taxon>Dikarya</taxon>
        <taxon>Basidiomycota</taxon>
        <taxon>Agaricomycotina</taxon>
        <taxon>Dacrymycetes</taxon>
        <taxon>Dacrymycetales</taxon>
        <taxon>Dacrymycetaceae</taxon>
        <taxon>Calocera</taxon>
    </lineage>
</organism>
<protein>
    <recommendedName>
        <fullName evidence="1 3">Thioredoxin</fullName>
    </recommendedName>
</protein>
<dbReference type="Gene3D" id="3.40.30.10">
    <property type="entry name" value="Glutaredoxin"/>
    <property type="match status" value="1"/>
</dbReference>
<dbReference type="OrthoDB" id="2121326at2759"/>
<name>A0A165K5C6_9BASI</name>
<keyword evidence="2 5" id="KW-1015">Disulfide bond</keyword>
<evidence type="ECO:0000256" key="1">
    <source>
        <dbReference type="ARBA" id="ARBA00020570"/>
    </source>
</evidence>
<evidence type="ECO:0000259" key="6">
    <source>
        <dbReference type="PROSITE" id="PS51352"/>
    </source>
</evidence>
<feature type="active site" description="Nucleophile" evidence="4">
    <location>
        <position position="30"/>
    </location>
</feature>
<dbReference type="AlphaFoldDB" id="A0A165K5C6"/>
<feature type="active site" description="Nucleophile" evidence="4">
    <location>
        <position position="33"/>
    </location>
</feature>
<proteinExistence type="inferred from homology"/>
<accession>A0A165K5C6</accession>
<dbReference type="InterPro" id="IPR017937">
    <property type="entry name" value="Thioredoxin_CS"/>
</dbReference>
<dbReference type="Proteomes" id="UP000076842">
    <property type="component" value="Unassembled WGS sequence"/>
</dbReference>
<dbReference type="InterPro" id="IPR036249">
    <property type="entry name" value="Thioredoxin-like_sf"/>
</dbReference>